<keyword evidence="12" id="KW-0472">Membrane</keyword>
<dbReference type="SMART" id="SM00234">
    <property type="entry name" value="START"/>
    <property type="match status" value="1"/>
</dbReference>
<organism evidence="20">
    <name type="scientific">Enterobius vermicularis</name>
    <name type="common">Human pinworm</name>
    <dbReference type="NCBI Taxonomy" id="51028"/>
    <lineage>
        <taxon>Eukaryota</taxon>
        <taxon>Metazoa</taxon>
        <taxon>Ecdysozoa</taxon>
        <taxon>Nematoda</taxon>
        <taxon>Chromadorea</taxon>
        <taxon>Rhabditida</taxon>
        <taxon>Spirurina</taxon>
        <taxon>Oxyuridomorpha</taxon>
        <taxon>Oxyuroidea</taxon>
        <taxon>Oxyuridae</taxon>
        <taxon>Enterobius</taxon>
    </lineage>
</organism>
<evidence type="ECO:0000256" key="9">
    <source>
        <dbReference type="ARBA" id="ARBA00023055"/>
    </source>
</evidence>
<keyword evidence="13" id="KW-0966">Cell projection</keyword>
<keyword evidence="19" id="KW-1185">Reference proteome</keyword>
<feature type="domain" description="START" evidence="17">
    <location>
        <begin position="48"/>
        <end position="222"/>
    </location>
</feature>
<comment type="subcellular location">
    <subcellularLocation>
        <location evidence="1">Cell projection</location>
        <location evidence="1">Cilium</location>
        <location evidence="1">Flagellum</location>
    </subcellularLocation>
    <subcellularLocation>
        <location evidence="3">Cytoplasm</location>
    </subcellularLocation>
    <subcellularLocation>
        <location evidence="2">Membrane</location>
    </subcellularLocation>
</comment>
<dbReference type="STRING" id="51028.A0A0N4V6F4"/>
<evidence type="ECO:0000259" key="17">
    <source>
        <dbReference type="PROSITE" id="PS50848"/>
    </source>
</evidence>
<dbReference type="InterPro" id="IPR002913">
    <property type="entry name" value="START_lipid-bd_dom"/>
</dbReference>
<evidence type="ECO:0000256" key="2">
    <source>
        <dbReference type="ARBA" id="ARBA00004370"/>
    </source>
</evidence>
<dbReference type="OrthoDB" id="5403181at2759"/>
<dbReference type="PANTHER" id="PTHR19308:SF14">
    <property type="entry name" value="START DOMAIN-CONTAINING PROTEIN"/>
    <property type="match status" value="1"/>
</dbReference>
<dbReference type="InterPro" id="IPR023393">
    <property type="entry name" value="START-like_dom_sf"/>
</dbReference>
<keyword evidence="9" id="KW-0445">Lipid transport</keyword>
<evidence type="ECO:0000256" key="3">
    <source>
        <dbReference type="ARBA" id="ARBA00004496"/>
    </source>
</evidence>
<dbReference type="GO" id="GO:0005829">
    <property type="term" value="C:cytosol"/>
    <property type="evidence" value="ECO:0007669"/>
    <property type="project" value="UniProtKB-ARBA"/>
</dbReference>
<keyword evidence="7" id="KW-0282">Flagellum</keyword>
<accession>A0A0N4V6F4</accession>
<evidence type="ECO:0000256" key="5">
    <source>
        <dbReference type="ARBA" id="ARBA00022490"/>
    </source>
</evidence>
<dbReference type="Gene3D" id="3.30.530.20">
    <property type="match status" value="1"/>
</dbReference>
<name>A0A0N4V6F4_ENTVE</name>
<evidence type="ECO:0000256" key="13">
    <source>
        <dbReference type="ARBA" id="ARBA00023273"/>
    </source>
</evidence>
<keyword evidence="11" id="KW-0446">Lipid-binding</keyword>
<keyword evidence="8" id="KW-0007">Acetylation</keyword>
<protein>
    <recommendedName>
        <fullName evidence="14">START domain-containing protein 10</fullName>
    </recommendedName>
    <alternativeName>
        <fullName evidence="15">PCTP-like protein</fullName>
    </alternativeName>
    <alternativeName>
        <fullName evidence="16">StAR-related lipid transfer protein 10</fullName>
    </alternativeName>
</protein>
<evidence type="ECO:0000256" key="14">
    <source>
        <dbReference type="ARBA" id="ARBA00070345"/>
    </source>
</evidence>
<keyword evidence="5" id="KW-0963">Cytoplasm</keyword>
<evidence type="ECO:0000256" key="8">
    <source>
        <dbReference type="ARBA" id="ARBA00022990"/>
    </source>
</evidence>
<evidence type="ECO:0000256" key="12">
    <source>
        <dbReference type="ARBA" id="ARBA00023136"/>
    </source>
</evidence>
<dbReference type="FunFam" id="3.30.530.20:FF:000008">
    <property type="entry name" value="START domain containing 10"/>
    <property type="match status" value="1"/>
</dbReference>
<dbReference type="GO" id="GO:0008289">
    <property type="term" value="F:lipid binding"/>
    <property type="evidence" value="ECO:0007669"/>
    <property type="project" value="UniProtKB-KW"/>
</dbReference>
<evidence type="ECO:0000256" key="15">
    <source>
        <dbReference type="ARBA" id="ARBA00076937"/>
    </source>
</evidence>
<sequence length="291" mass="33367">MTKEASNKIYLGPTNDETCSRFALNTIKVLEDSDVEHIRHLCENNLEWHTEYDKKSVKILSRPLPNSSLDMVKASIFMDDVKASTAYDVLHDAAYREHWDKYMRSAIDIGIINPNNDICYYAMKAIPPLRGRDFVLQRSWLDMGKEKLICSHSVCHEKYPPVKEYVRGIVHLTAYMIREVGNGCHITYITHVDPKGKLPAWLSNRVTKVLGPRVVRKLHKACLVPLNDDKNLKTSKNNLEISLDWLKVFLQLGANRVDIDDCKPQDYIQEVVDESSLTANDLGQDDHDDEN</sequence>
<proteinExistence type="predicted"/>
<keyword evidence="10" id="KW-0969">Cilium</keyword>
<keyword evidence="6" id="KW-0597">Phosphoprotein</keyword>
<evidence type="ECO:0000256" key="7">
    <source>
        <dbReference type="ARBA" id="ARBA00022846"/>
    </source>
</evidence>
<dbReference type="GO" id="GO:0031514">
    <property type="term" value="C:motile cilium"/>
    <property type="evidence" value="ECO:0007669"/>
    <property type="project" value="UniProtKB-SubCell"/>
</dbReference>
<evidence type="ECO:0000256" key="11">
    <source>
        <dbReference type="ARBA" id="ARBA00023121"/>
    </source>
</evidence>
<gene>
    <name evidence="18" type="ORF">EVEC_LOCUS5450</name>
</gene>
<evidence type="ECO:0000256" key="1">
    <source>
        <dbReference type="ARBA" id="ARBA00004230"/>
    </source>
</evidence>
<keyword evidence="4" id="KW-0813">Transport</keyword>
<evidence type="ECO:0000256" key="6">
    <source>
        <dbReference type="ARBA" id="ARBA00022553"/>
    </source>
</evidence>
<dbReference type="WBParaSite" id="EVEC_0000583901-mRNA-1">
    <property type="protein sequence ID" value="EVEC_0000583901-mRNA-1"/>
    <property type="gene ID" value="EVEC_0000583901"/>
</dbReference>
<evidence type="ECO:0000313" key="20">
    <source>
        <dbReference type="WBParaSite" id="EVEC_0000583901-mRNA-1"/>
    </source>
</evidence>
<dbReference type="SUPFAM" id="SSF55961">
    <property type="entry name" value="Bet v1-like"/>
    <property type="match status" value="1"/>
</dbReference>
<evidence type="ECO:0000256" key="4">
    <source>
        <dbReference type="ARBA" id="ARBA00022448"/>
    </source>
</evidence>
<evidence type="ECO:0000313" key="19">
    <source>
        <dbReference type="Proteomes" id="UP000274131"/>
    </source>
</evidence>
<evidence type="ECO:0000256" key="10">
    <source>
        <dbReference type="ARBA" id="ARBA00023069"/>
    </source>
</evidence>
<dbReference type="EMBL" id="UXUI01008168">
    <property type="protein sequence ID" value="VDD90699.1"/>
    <property type="molecule type" value="Genomic_DNA"/>
</dbReference>
<dbReference type="GO" id="GO:0006869">
    <property type="term" value="P:lipid transport"/>
    <property type="evidence" value="ECO:0007669"/>
    <property type="project" value="UniProtKB-KW"/>
</dbReference>
<dbReference type="GO" id="GO:0016020">
    <property type="term" value="C:membrane"/>
    <property type="evidence" value="ECO:0007669"/>
    <property type="project" value="UniProtKB-SubCell"/>
</dbReference>
<dbReference type="Proteomes" id="UP000274131">
    <property type="component" value="Unassembled WGS sequence"/>
</dbReference>
<dbReference type="InterPro" id="IPR051213">
    <property type="entry name" value="START_lipid_transfer"/>
</dbReference>
<dbReference type="PANTHER" id="PTHR19308">
    <property type="entry name" value="PHOSPHATIDYLCHOLINE TRANSFER PROTEIN"/>
    <property type="match status" value="1"/>
</dbReference>
<dbReference type="PROSITE" id="PS50848">
    <property type="entry name" value="START"/>
    <property type="match status" value="1"/>
</dbReference>
<reference evidence="20" key="1">
    <citation type="submission" date="2016-04" db="UniProtKB">
        <authorList>
            <consortium name="WormBaseParasite"/>
        </authorList>
    </citation>
    <scope>IDENTIFICATION</scope>
</reference>
<evidence type="ECO:0000256" key="16">
    <source>
        <dbReference type="ARBA" id="ARBA00080073"/>
    </source>
</evidence>
<reference evidence="18 19" key="2">
    <citation type="submission" date="2018-10" db="EMBL/GenBank/DDBJ databases">
        <authorList>
            <consortium name="Pathogen Informatics"/>
        </authorList>
    </citation>
    <scope>NUCLEOTIDE SEQUENCE [LARGE SCALE GENOMIC DNA]</scope>
</reference>
<dbReference type="AlphaFoldDB" id="A0A0N4V6F4"/>
<evidence type="ECO:0000313" key="18">
    <source>
        <dbReference type="EMBL" id="VDD90699.1"/>
    </source>
</evidence>
<dbReference type="Pfam" id="PF01852">
    <property type="entry name" value="START"/>
    <property type="match status" value="1"/>
</dbReference>